<evidence type="ECO:0000313" key="2">
    <source>
        <dbReference type="EMBL" id="NDY90386.1"/>
    </source>
</evidence>
<sequence>MLVLTGVVLTPGVWWWWRRRQTRRREDFIRHAPWPSGLLDGLRQRHPQLSPRDCELVGQGLRQFFLAHLQSGRGVLSMPSQVVDDLWHAYILHTRAYARYCQQAFGGFLHHTPALAMGGHRRRDAGLRRCWHWVCRQEQIDPRQPSRLPLLFHLDAKFAVAGGFLYVADCQGPRPQGAVEGSPYCGAELAGPEHRDGGGGGSGCSSSSEGDCPGADPAGAGDGGGDGGSGCGGGD</sequence>
<feature type="region of interest" description="Disordered" evidence="1">
    <location>
        <begin position="190"/>
        <end position="235"/>
    </location>
</feature>
<feature type="compositionally biased region" description="Gly residues" evidence="1">
    <location>
        <begin position="220"/>
        <end position="235"/>
    </location>
</feature>
<feature type="compositionally biased region" description="Low complexity" evidence="1">
    <location>
        <begin position="204"/>
        <end position="219"/>
    </location>
</feature>
<accession>A0A7C9TKK9</accession>
<evidence type="ECO:0000313" key="3">
    <source>
        <dbReference type="Proteomes" id="UP000484255"/>
    </source>
</evidence>
<keyword evidence="3" id="KW-1185">Reference proteome</keyword>
<gene>
    <name evidence="2" type="ORF">G3A44_04150</name>
</gene>
<proteinExistence type="predicted"/>
<comment type="caution">
    <text evidence="2">The sequence shown here is derived from an EMBL/GenBank/DDBJ whole genome shotgun (WGS) entry which is preliminary data.</text>
</comment>
<name>A0A7C9TKK9_9BURK</name>
<reference evidence="2 3" key="1">
    <citation type="submission" date="2020-02" db="EMBL/GenBank/DDBJ databases">
        <title>Ideonella bacterium strain TBM-1.</title>
        <authorList>
            <person name="Chen W.-M."/>
        </authorList>
    </citation>
    <scope>NUCLEOTIDE SEQUENCE [LARGE SCALE GENOMIC DNA]</scope>
    <source>
        <strain evidence="2 3">TBM-1</strain>
    </source>
</reference>
<dbReference type="EMBL" id="JAAGOH010000003">
    <property type="protein sequence ID" value="NDY90386.1"/>
    <property type="molecule type" value="Genomic_DNA"/>
</dbReference>
<protein>
    <submittedName>
        <fullName evidence="2">Uncharacterized protein</fullName>
    </submittedName>
</protein>
<organism evidence="2 3">
    <name type="scientific">Ideonella livida</name>
    <dbReference type="NCBI Taxonomy" id="2707176"/>
    <lineage>
        <taxon>Bacteria</taxon>
        <taxon>Pseudomonadati</taxon>
        <taxon>Pseudomonadota</taxon>
        <taxon>Betaproteobacteria</taxon>
        <taxon>Burkholderiales</taxon>
        <taxon>Sphaerotilaceae</taxon>
        <taxon>Ideonella</taxon>
    </lineage>
</organism>
<evidence type="ECO:0000256" key="1">
    <source>
        <dbReference type="SAM" id="MobiDB-lite"/>
    </source>
</evidence>
<dbReference type="Proteomes" id="UP000484255">
    <property type="component" value="Unassembled WGS sequence"/>
</dbReference>
<dbReference type="AlphaFoldDB" id="A0A7C9TKK9"/>